<dbReference type="PANTHER" id="PTHR15420">
    <property type="entry name" value="UBIQUINOL-CYTOCHROME C REDUCTASE COMPLEX 6.4 KD PROTEIN"/>
    <property type="match status" value="1"/>
</dbReference>
<protein>
    <recommendedName>
        <fullName evidence="4">Cytochrome b-c1 complex subunit 10</fullName>
    </recommendedName>
</protein>
<dbReference type="InterPro" id="IPR029027">
    <property type="entry name" value="Single_a-helix_sf"/>
</dbReference>
<keyword evidence="3" id="KW-1185">Reference proteome</keyword>
<dbReference type="EnsemblMetazoa" id="AMIN014701-RA">
    <property type="protein sequence ID" value="AMIN014701-PA"/>
    <property type="gene ID" value="AMIN014701"/>
</dbReference>
<keyword evidence="1" id="KW-1133">Transmembrane helix</keyword>
<dbReference type="Gene3D" id="1.20.5.220">
    <property type="match status" value="1"/>
</dbReference>
<dbReference type="VEuPathDB" id="VectorBase:AMIN014701"/>
<evidence type="ECO:0000313" key="2">
    <source>
        <dbReference type="EnsemblMetazoa" id="AMIN014701-PA"/>
    </source>
</evidence>
<proteinExistence type="predicted"/>
<evidence type="ECO:0000313" key="3">
    <source>
        <dbReference type="Proteomes" id="UP000075920"/>
    </source>
</evidence>
<reference evidence="2" key="2">
    <citation type="submission" date="2020-05" db="UniProtKB">
        <authorList>
            <consortium name="EnsemblMetazoa"/>
        </authorList>
    </citation>
    <scope>IDENTIFICATION</scope>
    <source>
        <strain evidence="2">MINIMUS1</strain>
    </source>
</reference>
<evidence type="ECO:0008006" key="4">
    <source>
        <dbReference type="Google" id="ProtNLM"/>
    </source>
</evidence>
<feature type="transmembrane region" description="Helical" evidence="1">
    <location>
        <begin position="6"/>
        <end position="29"/>
    </location>
</feature>
<accession>A0A182WPW3</accession>
<reference evidence="3" key="1">
    <citation type="submission" date="2013-03" db="EMBL/GenBank/DDBJ databases">
        <title>The Genome Sequence of Anopheles minimus MINIMUS1.</title>
        <authorList>
            <consortium name="The Broad Institute Genomics Platform"/>
            <person name="Neafsey D.E."/>
            <person name="Walton C."/>
            <person name="Walker B."/>
            <person name="Young S.K."/>
            <person name="Zeng Q."/>
            <person name="Gargeya S."/>
            <person name="Fitzgerald M."/>
            <person name="Haas B."/>
            <person name="Abouelleil A."/>
            <person name="Allen A.W."/>
            <person name="Alvarado L."/>
            <person name="Arachchi H.M."/>
            <person name="Berlin A.M."/>
            <person name="Chapman S.B."/>
            <person name="Gainer-Dewar J."/>
            <person name="Goldberg J."/>
            <person name="Griggs A."/>
            <person name="Gujja S."/>
            <person name="Hansen M."/>
            <person name="Howarth C."/>
            <person name="Imamovic A."/>
            <person name="Ireland A."/>
            <person name="Larimer J."/>
            <person name="McCowan C."/>
            <person name="Murphy C."/>
            <person name="Pearson M."/>
            <person name="Poon T.W."/>
            <person name="Priest M."/>
            <person name="Roberts A."/>
            <person name="Saif S."/>
            <person name="Shea T."/>
            <person name="Sisk P."/>
            <person name="Sykes S."/>
            <person name="Wortman J."/>
            <person name="Nusbaum C."/>
            <person name="Birren B."/>
        </authorList>
    </citation>
    <scope>NUCLEOTIDE SEQUENCE [LARGE SCALE GENOMIC DNA]</scope>
    <source>
        <strain evidence="3">MINIMUS1</strain>
    </source>
</reference>
<dbReference type="PANTHER" id="PTHR15420:SF2">
    <property type="entry name" value="CYTOCHROME B-C1 COMPLEX SUBUNIT 10"/>
    <property type="match status" value="1"/>
</dbReference>
<name>A0A182WPW3_9DIPT</name>
<dbReference type="SUPFAM" id="SSF81518">
    <property type="entry name" value="Subunit XI (6.4 kDa protein) of cytochrome bc1 complex (Ubiquinol-cytochrome c reductase)"/>
    <property type="match status" value="1"/>
</dbReference>
<organism evidence="2 3">
    <name type="scientific">Anopheles minimus</name>
    <dbReference type="NCBI Taxonomy" id="112268"/>
    <lineage>
        <taxon>Eukaryota</taxon>
        <taxon>Metazoa</taxon>
        <taxon>Ecdysozoa</taxon>
        <taxon>Arthropoda</taxon>
        <taxon>Hexapoda</taxon>
        <taxon>Insecta</taxon>
        <taxon>Pterygota</taxon>
        <taxon>Neoptera</taxon>
        <taxon>Endopterygota</taxon>
        <taxon>Diptera</taxon>
        <taxon>Nematocera</taxon>
        <taxon>Culicoidea</taxon>
        <taxon>Culicidae</taxon>
        <taxon>Anophelinae</taxon>
        <taxon>Anopheles</taxon>
    </lineage>
</organism>
<dbReference type="STRING" id="112268.A0A182WPW3"/>
<dbReference type="GO" id="GO:0005743">
    <property type="term" value="C:mitochondrial inner membrane"/>
    <property type="evidence" value="ECO:0007669"/>
    <property type="project" value="TreeGrafter"/>
</dbReference>
<sequence length="101" mass="11162">MTAVVSYFFLSNWSGFLSHYFFSIAAGALRIYSRKFSKKSVASIPKMRIPLGRKQAEQAAQWASSAAGFGAAAALVGCYLTDWKVIVSYIPFYGGKFDKKE</sequence>
<dbReference type="InterPro" id="IPR015089">
    <property type="entry name" value="UQCR"/>
</dbReference>
<evidence type="ECO:0000256" key="1">
    <source>
        <dbReference type="SAM" id="Phobius"/>
    </source>
</evidence>
<dbReference type="GO" id="GO:0006122">
    <property type="term" value="P:mitochondrial electron transport, ubiquinol to cytochrome c"/>
    <property type="evidence" value="ECO:0007669"/>
    <property type="project" value="InterPro"/>
</dbReference>
<keyword evidence="1" id="KW-0812">Transmembrane</keyword>
<dbReference type="AlphaFoldDB" id="A0A182WPW3"/>
<dbReference type="Pfam" id="PF08997">
    <property type="entry name" value="UCR_6-4kD"/>
    <property type="match status" value="1"/>
</dbReference>
<keyword evidence="1" id="KW-0472">Membrane</keyword>
<dbReference type="Proteomes" id="UP000075920">
    <property type="component" value="Unassembled WGS sequence"/>
</dbReference>